<evidence type="ECO:0000259" key="5">
    <source>
        <dbReference type="Pfam" id="PF04542"/>
    </source>
</evidence>
<dbReference type="GO" id="GO:0006352">
    <property type="term" value="P:DNA-templated transcription initiation"/>
    <property type="evidence" value="ECO:0007669"/>
    <property type="project" value="InterPro"/>
</dbReference>
<sequence length="162" mass="19453">MEKQSLRADDCEEKIIKQYSDLVYRLAFARMGTRHDADEIFQEVFLRFIKKKPVFHEEEHRKAWFIRVTINCSKSFWSSSWFKNVQPIDDDIAFETKEAMDLYYELQKLPPKYRGVIYLFYYEDMSIEEIGKVLNRKNSTVRTQLTRARAALKAVIKEDDYV</sequence>
<accession>A0A098B1R2</accession>
<dbReference type="SUPFAM" id="SSF88946">
    <property type="entry name" value="Sigma2 domain of RNA polymerase sigma factors"/>
    <property type="match status" value="1"/>
</dbReference>
<dbReference type="Gene3D" id="1.10.10.10">
    <property type="entry name" value="Winged helix-like DNA-binding domain superfamily/Winged helix DNA-binding domain"/>
    <property type="match status" value="1"/>
</dbReference>
<dbReference type="PATRIC" id="fig|49338.4.peg.2057"/>
<dbReference type="Pfam" id="PF08281">
    <property type="entry name" value="Sigma70_r4_2"/>
    <property type="match status" value="1"/>
</dbReference>
<evidence type="ECO:0000256" key="1">
    <source>
        <dbReference type="ARBA" id="ARBA00010641"/>
    </source>
</evidence>
<dbReference type="Pfam" id="PF04542">
    <property type="entry name" value="Sigma70_r2"/>
    <property type="match status" value="1"/>
</dbReference>
<keyword evidence="2" id="KW-0805">Transcription regulation</keyword>
<name>A0A098B1R2_DESHA</name>
<dbReference type="SUPFAM" id="SSF88659">
    <property type="entry name" value="Sigma3 and sigma4 domains of RNA polymerase sigma factors"/>
    <property type="match status" value="1"/>
</dbReference>
<dbReference type="EMBL" id="LK996017">
    <property type="protein sequence ID" value="CDX01796.1"/>
    <property type="molecule type" value="Genomic_DNA"/>
</dbReference>
<dbReference type="InterPro" id="IPR013324">
    <property type="entry name" value="RNA_pol_sigma_r3/r4-like"/>
</dbReference>
<dbReference type="InterPro" id="IPR014284">
    <property type="entry name" value="RNA_pol_sigma-70_dom"/>
</dbReference>
<keyword evidence="4" id="KW-0804">Transcription</keyword>
<evidence type="ECO:0000256" key="3">
    <source>
        <dbReference type="ARBA" id="ARBA00023082"/>
    </source>
</evidence>
<dbReference type="InterPro" id="IPR039425">
    <property type="entry name" value="RNA_pol_sigma-70-like"/>
</dbReference>
<dbReference type="InterPro" id="IPR036388">
    <property type="entry name" value="WH-like_DNA-bd_sf"/>
</dbReference>
<evidence type="ECO:0000313" key="7">
    <source>
        <dbReference type="EMBL" id="CDX01796.1"/>
    </source>
</evidence>
<feature type="domain" description="RNA polymerase sigma factor 70 region 4 type 2" evidence="6">
    <location>
        <begin position="102"/>
        <end position="152"/>
    </location>
</feature>
<gene>
    <name evidence="7" type="ORF">DPCES_1909</name>
</gene>
<comment type="similarity">
    <text evidence="1">Belongs to the sigma-70 factor family. ECF subfamily.</text>
</comment>
<dbReference type="InterPro" id="IPR007627">
    <property type="entry name" value="RNA_pol_sigma70_r2"/>
</dbReference>
<dbReference type="InterPro" id="IPR013325">
    <property type="entry name" value="RNA_pol_sigma_r2"/>
</dbReference>
<dbReference type="PANTHER" id="PTHR43133">
    <property type="entry name" value="RNA POLYMERASE ECF-TYPE SIGMA FACTO"/>
    <property type="match status" value="1"/>
</dbReference>
<reference evidence="7" key="1">
    <citation type="submission" date="2014-07" db="EMBL/GenBank/DDBJ databases">
        <authorList>
            <person name="Hornung V.Bastian."/>
        </authorList>
    </citation>
    <scope>NUCLEOTIDE SEQUENCE</scope>
    <source>
        <strain evidence="7">PCE-S</strain>
    </source>
</reference>
<dbReference type="AlphaFoldDB" id="A0A098B1R2"/>
<dbReference type="InterPro" id="IPR013249">
    <property type="entry name" value="RNA_pol_sigma70_r4_t2"/>
</dbReference>
<organism evidence="7">
    <name type="scientific">Desulfitobacterium hafniense</name>
    <name type="common">Desulfitobacterium frappieri</name>
    <dbReference type="NCBI Taxonomy" id="49338"/>
    <lineage>
        <taxon>Bacteria</taxon>
        <taxon>Bacillati</taxon>
        <taxon>Bacillota</taxon>
        <taxon>Clostridia</taxon>
        <taxon>Eubacteriales</taxon>
        <taxon>Desulfitobacteriaceae</taxon>
        <taxon>Desulfitobacterium</taxon>
    </lineage>
</organism>
<evidence type="ECO:0000259" key="6">
    <source>
        <dbReference type="Pfam" id="PF08281"/>
    </source>
</evidence>
<protein>
    <submittedName>
        <fullName evidence="7">RNA polymerase, sigma-24 subunit, ECF sub</fullName>
    </submittedName>
</protein>
<keyword evidence="3" id="KW-0731">Sigma factor</keyword>
<dbReference type="CDD" id="cd06171">
    <property type="entry name" value="Sigma70_r4"/>
    <property type="match status" value="1"/>
</dbReference>
<evidence type="ECO:0000256" key="4">
    <source>
        <dbReference type="ARBA" id="ARBA00023163"/>
    </source>
</evidence>
<dbReference type="PANTHER" id="PTHR43133:SF51">
    <property type="entry name" value="RNA POLYMERASE SIGMA FACTOR"/>
    <property type="match status" value="1"/>
</dbReference>
<dbReference type="GO" id="GO:0003677">
    <property type="term" value="F:DNA binding"/>
    <property type="evidence" value="ECO:0007669"/>
    <property type="project" value="InterPro"/>
</dbReference>
<dbReference type="RefSeq" id="WP_208925596.1">
    <property type="nucleotide sequence ID" value="NZ_LK996017.1"/>
</dbReference>
<dbReference type="NCBIfam" id="TIGR02937">
    <property type="entry name" value="sigma70-ECF"/>
    <property type="match status" value="1"/>
</dbReference>
<feature type="domain" description="RNA polymerase sigma-70 region 2" evidence="5">
    <location>
        <begin position="16"/>
        <end position="80"/>
    </location>
</feature>
<evidence type="ECO:0000256" key="2">
    <source>
        <dbReference type="ARBA" id="ARBA00023015"/>
    </source>
</evidence>
<dbReference type="GO" id="GO:0016987">
    <property type="term" value="F:sigma factor activity"/>
    <property type="evidence" value="ECO:0007669"/>
    <property type="project" value="UniProtKB-KW"/>
</dbReference>
<proteinExistence type="inferred from homology"/>
<dbReference type="Gene3D" id="1.10.1740.10">
    <property type="match status" value="1"/>
</dbReference>